<dbReference type="Gene3D" id="2.60.120.10">
    <property type="entry name" value="Jelly Rolls"/>
    <property type="match status" value="1"/>
</dbReference>
<feature type="compositionally biased region" description="Polar residues" evidence="4">
    <location>
        <begin position="173"/>
        <end position="194"/>
    </location>
</feature>
<dbReference type="SMART" id="SM00342">
    <property type="entry name" value="HTH_ARAC"/>
    <property type="match status" value="1"/>
</dbReference>
<dbReference type="InterPro" id="IPR013096">
    <property type="entry name" value="Cupin_2"/>
</dbReference>
<feature type="domain" description="HTH araC/xylS-type" evidence="5">
    <location>
        <begin position="258"/>
        <end position="356"/>
    </location>
</feature>
<evidence type="ECO:0000256" key="3">
    <source>
        <dbReference type="ARBA" id="ARBA00023163"/>
    </source>
</evidence>
<accession>A0ABS7KKE6</accession>
<dbReference type="PROSITE" id="PS00041">
    <property type="entry name" value="HTH_ARAC_FAMILY_1"/>
    <property type="match status" value="1"/>
</dbReference>
<name>A0ABS7KKE6_9BACL</name>
<dbReference type="PROSITE" id="PS01124">
    <property type="entry name" value="HTH_ARAC_FAMILY_2"/>
    <property type="match status" value="1"/>
</dbReference>
<keyword evidence="2" id="KW-0238">DNA-binding</keyword>
<dbReference type="Pfam" id="PF12833">
    <property type="entry name" value="HTH_18"/>
    <property type="match status" value="1"/>
</dbReference>
<dbReference type="Proteomes" id="UP000706031">
    <property type="component" value="Unassembled WGS sequence"/>
</dbReference>
<comment type="caution">
    <text evidence="6">The sequence shown here is derived from an EMBL/GenBank/DDBJ whole genome shotgun (WGS) entry which is preliminary data.</text>
</comment>
<gene>
    <name evidence="6" type="ORF">H7T88_15345</name>
</gene>
<proteinExistence type="predicted"/>
<evidence type="ECO:0000256" key="2">
    <source>
        <dbReference type="ARBA" id="ARBA00023125"/>
    </source>
</evidence>
<dbReference type="InterPro" id="IPR018062">
    <property type="entry name" value="HTH_AraC-typ_CS"/>
</dbReference>
<dbReference type="InterPro" id="IPR009057">
    <property type="entry name" value="Homeodomain-like_sf"/>
</dbReference>
<dbReference type="PANTHER" id="PTHR43280">
    <property type="entry name" value="ARAC-FAMILY TRANSCRIPTIONAL REGULATOR"/>
    <property type="match status" value="1"/>
</dbReference>
<dbReference type="InterPro" id="IPR014710">
    <property type="entry name" value="RmlC-like_jellyroll"/>
</dbReference>
<dbReference type="Pfam" id="PF07883">
    <property type="entry name" value="Cupin_2"/>
    <property type="match status" value="1"/>
</dbReference>
<keyword evidence="7" id="KW-1185">Reference proteome</keyword>
<evidence type="ECO:0000313" key="6">
    <source>
        <dbReference type="EMBL" id="MBY0204599.1"/>
    </source>
</evidence>
<dbReference type="InterPro" id="IPR011051">
    <property type="entry name" value="RmlC_Cupin_sf"/>
</dbReference>
<evidence type="ECO:0000256" key="1">
    <source>
        <dbReference type="ARBA" id="ARBA00023015"/>
    </source>
</evidence>
<dbReference type="SUPFAM" id="SSF46689">
    <property type="entry name" value="Homeodomain-like"/>
    <property type="match status" value="2"/>
</dbReference>
<feature type="region of interest" description="Disordered" evidence="4">
    <location>
        <begin position="173"/>
        <end position="200"/>
    </location>
</feature>
<dbReference type="PANTHER" id="PTHR43280:SF28">
    <property type="entry name" value="HTH-TYPE TRANSCRIPTIONAL ACTIVATOR RHAS"/>
    <property type="match status" value="1"/>
</dbReference>
<dbReference type="SUPFAM" id="SSF51182">
    <property type="entry name" value="RmlC-like cupins"/>
    <property type="match status" value="1"/>
</dbReference>
<evidence type="ECO:0000259" key="5">
    <source>
        <dbReference type="PROSITE" id="PS01124"/>
    </source>
</evidence>
<dbReference type="EMBL" id="JACLIC010000024">
    <property type="protein sequence ID" value="MBY0204599.1"/>
    <property type="molecule type" value="Genomic_DNA"/>
</dbReference>
<evidence type="ECO:0000256" key="4">
    <source>
        <dbReference type="SAM" id="MobiDB-lite"/>
    </source>
</evidence>
<dbReference type="Gene3D" id="1.10.10.60">
    <property type="entry name" value="Homeodomain-like"/>
    <property type="match status" value="2"/>
</dbReference>
<keyword evidence="1" id="KW-0805">Transcription regulation</keyword>
<protein>
    <submittedName>
        <fullName evidence="6">AraC family transcriptional regulator</fullName>
    </submittedName>
</protein>
<organism evidence="6 7">
    <name type="scientific">Paenibacillus cucumis</name>
    <name type="common">ex Kampfer et al. 2016</name>
    <dbReference type="NCBI Taxonomy" id="1776858"/>
    <lineage>
        <taxon>Bacteria</taxon>
        <taxon>Bacillati</taxon>
        <taxon>Bacillota</taxon>
        <taxon>Bacilli</taxon>
        <taxon>Bacillales</taxon>
        <taxon>Paenibacillaceae</taxon>
        <taxon>Paenibacillus</taxon>
    </lineage>
</organism>
<sequence length="369" mass="42872">MGTGSGSVTNHTPSFSGSLFQERLRTEDWGPRFFAYYYKQWDDYQMSYHTHDSTEIMYIITGMCRVDVRMADGSSEQAVLKKGQFILLDAGVPHRLLVQDGVPCRMLNVEFGFARTASGQLTIKQLALEEDTVHAFLTRSTPYLVLPDPEEVYHTMKSLVLELDQRGLLEQRQVQTQAQGQKQELEQSQEQTKSGPPPVHMRVIPAEERMLHREARNLSSPEQGTLVRTLFIQMLVRIARLRGEMERSALDQTELYVKRTIEFMHHNMDRSIQMKDIAAAVNLHPGYLHRIFRNYMQWTPTDYLTMLRMEKAKMLLQQTNIPISEISDYVGVGSRQYFHMLFKKYTGQTPVQYRGSMEREQWGYPEESE</sequence>
<evidence type="ECO:0000313" key="7">
    <source>
        <dbReference type="Proteomes" id="UP000706031"/>
    </source>
</evidence>
<keyword evidence="3" id="KW-0804">Transcription</keyword>
<dbReference type="RefSeq" id="WP_221789188.1">
    <property type="nucleotide sequence ID" value="NZ_JACLIC010000024.1"/>
</dbReference>
<reference evidence="6 7" key="1">
    <citation type="submission" date="2020-08" db="EMBL/GenBank/DDBJ databases">
        <title>Fungal Genomes of the International Space Station.</title>
        <authorList>
            <person name="Seuylemezian A."/>
            <person name="Singh N.K."/>
            <person name="Wood J."/>
            <person name="Venkateswaran K."/>
        </authorList>
    </citation>
    <scope>NUCLEOTIDE SEQUENCE [LARGE SCALE GENOMIC DNA]</scope>
    <source>
        <strain evidence="6 7">S/N-304-OC-R4</strain>
    </source>
</reference>
<dbReference type="InterPro" id="IPR018060">
    <property type="entry name" value="HTH_AraC"/>
</dbReference>